<sequence length="130" mass="15150">MIELEGTRWLLPQAEDMAGSIRQQVRLLAPFDPIVWDRRRFALFWGWDYRLEAYTPPEKRQFGYYALPVLWADQVIGWANLKQNAGRLDAQLGHAQTIKRQANFEQALGVELERFARFLELEGVGKVEMA</sequence>
<proteinExistence type="predicted"/>
<evidence type="ECO:0000313" key="2">
    <source>
        <dbReference type="Proteomes" id="UP001172778"/>
    </source>
</evidence>
<reference evidence="1" key="1">
    <citation type="submission" date="2023-03" db="EMBL/GenBank/DDBJ databases">
        <title>Chitinimonas shenzhenensis gen. nov., sp. nov., a novel member of family Burkholderiaceae isolated from activated sludge collected in Shen Zhen, China.</title>
        <authorList>
            <person name="Wang X."/>
        </authorList>
    </citation>
    <scope>NUCLEOTIDE SEQUENCE</scope>
    <source>
        <strain evidence="1">DQS-5</strain>
    </source>
</reference>
<protein>
    <submittedName>
        <fullName evidence="1">Crosslink repair DNA glycosylase YcaQ family protein</fullName>
    </submittedName>
</protein>
<dbReference type="RefSeq" id="WP_284102409.1">
    <property type="nucleotide sequence ID" value="NZ_JARRAF010000031.1"/>
</dbReference>
<dbReference type="InterPro" id="IPR009351">
    <property type="entry name" value="AlkZ-like"/>
</dbReference>
<gene>
    <name evidence="1" type="ORF">PZA18_18790</name>
</gene>
<keyword evidence="2" id="KW-1185">Reference proteome</keyword>
<dbReference type="EMBL" id="JARRAF010000031">
    <property type="protein sequence ID" value="MDK2126094.1"/>
    <property type="molecule type" value="Genomic_DNA"/>
</dbReference>
<comment type="caution">
    <text evidence="1">The sequence shown here is derived from an EMBL/GenBank/DDBJ whole genome shotgun (WGS) entry which is preliminary data.</text>
</comment>
<dbReference type="Proteomes" id="UP001172778">
    <property type="component" value="Unassembled WGS sequence"/>
</dbReference>
<evidence type="ECO:0000313" key="1">
    <source>
        <dbReference type="EMBL" id="MDK2126094.1"/>
    </source>
</evidence>
<name>A0ABT7E196_9NEIS</name>
<dbReference type="PANTHER" id="PTHR30528:SF0">
    <property type="entry name" value="CYTOPLASMIC PROTEIN"/>
    <property type="match status" value="1"/>
</dbReference>
<dbReference type="Pfam" id="PF06224">
    <property type="entry name" value="AlkZ-like"/>
    <property type="match status" value="1"/>
</dbReference>
<accession>A0ABT7E196</accession>
<organism evidence="1 2">
    <name type="scientific">Parachitinimonas caeni</name>
    <dbReference type="NCBI Taxonomy" id="3031301"/>
    <lineage>
        <taxon>Bacteria</taxon>
        <taxon>Pseudomonadati</taxon>
        <taxon>Pseudomonadota</taxon>
        <taxon>Betaproteobacteria</taxon>
        <taxon>Neisseriales</taxon>
        <taxon>Chitinibacteraceae</taxon>
        <taxon>Parachitinimonas</taxon>
    </lineage>
</organism>
<dbReference type="PANTHER" id="PTHR30528">
    <property type="entry name" value="CYTOPLASMIC PROTEIN"/>
    <property type="match status" value="1"/>
</dbReference>